<reference evidence="2" key="1">
    <citation type="journal article" date="2016" name="Genome Announc.">
        <title>Complete genome sequence of Alkaliphilus metalliredigens strain QYMF, an alkaliphilic and metal-reducing bacterium isolated from borax-contaminated leachate ponds.</title>
        <authorList>
            <person name="Hwang C."/>
            <person name="Copeland A."/>
            <person name="Lucas S."/>
            <person name="Lapidus A."/>
            <person name="Barry K."/>
            <person name="Detter J.C."/>
            <person name="Glavina Del Rio T."/>
            <person name="Hammon N."/>
            <person name="Israni S."/>
            <person name="Dalin E."/>
            <person name="Tice H."/>
            <person name="Pitluck S."/>
            <person name="Chertkov O."/>
            <person name="Brettin T."/>
            <person name="Bruce D."/>
            <person name="Han C."/>
            <person name="Schmutz J."/>
            <person name="Larimer F."/>
            <person name="Land M.L."/>
            <person name="Hauser L."/>
            <person name="Kyrpides N."/>
            <person name="Mikhailova N."/>
            <person name="Ye Q."/>
            <person name="Zhou J."/>
            <person name="Richardson P."/>
            <person name="Fields M.W."/>
        </authorList>
    </citation>
    <scope>NUCLEOTIDE SEQUENCE [LARGE SCALE GENOMIC DNA]</scope>
    <source>
        <strain evidence="2">QYMF</strain>
    </source>
</reference>
<dbReference type="EMBL" id="CP000724">
    <property type="protein sequence ID" value="ABR50719.1"/>
    <property type="molecule type" value="Genomic_DNA"/>
</dbReference>
<evidence type="ECO:0000313" key="1">
    <source>
        <dbReference type="EMBL" id="ABR50719.1"/>
    </source>
</evidence>
<dbReference type="KEGG" id="amt:Amet_4649"/>
<evidence type="ECO:0000313" key="2">
    <source>
        <dbReference type="Proteomes" id="UP000001572"/>
    </source>
</evidence>
<dbReference type="Gene3D" id="1.10.4010.10">
    <property type="entry name" value="Type II deoxyuridine triphosphatase"/>
    <property type="match status" value="1"/>
</dbReference>
<dbReference type="Pfam" id="PF08761">
    <property type="entry name" value="dUTPase_2"/>
    <property type="match status" value="1"/>
</dbReference>
<name>A6TX01_ALKMQ</name>
<dbReference type="OrthoDB" id="5506143at2"/>
<dbReference type="CDD" id="cd11527">
    <property type="entry name" value="NTP-PPase_dUTPase"/>
    <property type="match status" value="1"/>
</dbReference>
<dbReference type="PIRSF" id="PIRSF030140">
    <property type="entry name" value="UCP030140"/>
    <property type="match status" value="1"/>
</dbReference>
<dbReference type="eggNOG" id="COG4508">
    <property type="taxonomic scope" value="Bacteria"/>
</dbReference>
<dbReference type="AlphaFoldDB" id="A6TX01"/>
<accession>A6TX01</accession>
<protein>
    <submittedName>
        <fullName evidence="1">dUTPase</fullName>
    </submittedName>
</protein>
<dbReference type="InterPro" id="IPR014871">
    <property type="entry name" value="dUTPase/dCTP_pyrophosphatase"/>
</dbReference>
<dbReference type="RefSeq" id="WP_012065607.1">
    <property type="nucleotide sequence ID" value="NC_009633.1"/>
</dbReference>
<dbReference type="HOGENOM" id="CLU_105318_0_0_9"/>
<keyword evidence="2" id="KW-1185">Reference proteome</keyword>
<organism evidence="1 2">
    <name type="scientific">Alkaliphilus metalliredigens (strain QYMF)</name>
    <dbReference type="NCBI Taxonomy" id="293826"/>
    <lineage>
        <taxon>Bacteria</taxon>
        <taxon>Bacillati</taxon>
        <taxon>Bacillota</taxon>
        <taxon>Clostridia</taxon>
        <taxon>Peptostreptococcales</taxon>
        <taxon>Natronincolaceae</taxon>
        <taxon>Alkaliphilus</taxon>
    </lineage>
</organism>
<proteinExistence type="predicted"/>
<dbReference type="Proteomes" id="UP000001572">
    <property type="component" value="Chromosome"/>
</dbReference>
<dbReference type="InterPro" id="IPR016947">
    <property type="entry name" value="UCP030140"/>
</dbReference>
<dbReference type="SUPFAM" id="SSF101386">
    <property type="entry name" value="all-alpha NTP pyrophosphatases"/>
    <property type="match status" value="1"/>
</dbReference>
<dbReference type="STRING" id="293826.Amet_4649"/>
<gene>
    <name evidence="1" type="ordered locus">Amet_4649</name>
</gene>
<sequence length="162" mass="18485">MEFSVLYEIQRNLDEKIIVEHQLQGVNLTPSKVLALQVELGELANETRAFKYWSKNPPASRNVILEEYVDCLHFILSLGLDIGFTGTKIQDGVSGEQTLVEQIKTVFNQIHQFESTLGEAEYWILFEGFLVLGKKLGFESGQIYDAYLAKNKINHQRQAEGY</sequence>